<gene>
    <name evidence="3" type="ORF">A3J68_00470</name>
</gene>
<dbReference type="PANTHER" id="PTHR43318">
    <property type="entry name" value="UDP-N-ACETYLGLUCOSAMINE 4,6-DEHYDRATASE"/>
    <property type="match status" value="1"/>
</dbReference>
<accession>A0A1G2R832</accession>
<dbReference type="InterPro" id="IPR036291">
    <property type="entry name" value="NAD(P)-bd_dom_sf"/>
</dbReference>
<protein>
    <submittedName>
        <fullName evidence="3">UDP-N-acetylglucosamine 4,6-dehydratase (Inverting)</fullName>
    </submittedName>
</protein>
<organism evidence="3 4">
    <name type="scientific">Candidatus Wildermuthbacteria bacterium RIFCSPHIGHO2_02_FULL_48_16</name>
    <dbReference type="NCBI Taxonomy" id="1802453"/>
    <lineage>
        <taxon>Bacteria</taxon>
        <taxon>Candidatus Wildermuthiibacteriota</taxon>
    </lineage>
</organism>
<comment type="similarity">
    <text evidence="1">Belongs to the polysaccharide synthase family.</text>
</comment>
<dbReference type="NCBIfam" id="TIGR03589">
    <property type="entry name" value="PseB"/>
    <property type="match status" value="1"/>
</dbReference>
<dbReference type="SUPFAM" id="SSF51735">
    <property type="entry name" value="NAD(P)-binding Rossmann-fold domains"/>
    <property type="match status" value="1"/>
</dbReference>
<evidence type="ECO:0000313" key="4">
    <source>
        <dbReference type="Proteomes" id="UP000178529"/>
    </source>
</evidence>
<dbReference type="CDD" id="cd05237">
    <property type="entry name" value="UDP_invert_4-6DH_SDR_e"/>
    <property type="match status" value="1"/>
</dbReference>
<dbReference type="PANTHER" id="PTHR43318:SF2">
    <property type="entry name" value="UDP-N-ACETYLGLUCOSAMINE 4,6-DEHYDRATASE (INVERTING)"/>
    <property type="match status" value="1"/>
</dbReference>
<evidence type="ECO:0000259" key="2">
    <source>
        <dbReference type="Pfam" id="PF02719"/>
    </source>
</evidence>
<dbReference type="InterPro" id="IPR003869">
    <property type="entry name" value="Polysac_CapD-like"/>
</dbReference>
<proteinExistence type="inferred from homology"/>
<evidence type="ECO:0000256" key="1">
    <source>
        <dbReference type="ARBA" id="ARBA00007430"/>
    </source>
</evidence>
<dbReference type="InterPro" id="IPR051203">
    <property type="entry name" value="Polysaccharide_Synthase-Rel"/>
</dbReference>
<feature type="domain" description="Polysaccharide biosynthesis protein CapD-like" evidence="2">
    <location>
        <begin position="9"/>
        <end position="280"/>
    </location>
</feature>
<dbReference type="Gene3D" id="3.40.50.720">
    <property type="entry name" value="NAD(P)-binding Rossmann-like Domain"/>
    <property type="match status" value="1"/>
</dbReference>
<dbReference type="EMBL" id="MHTY01000024">
    <property type="protein sequence ID" value="OHA68529.1"/>
    <property type="molecule type" value="Genomic_DNA"/>
</dbReference>
<comment type="caution">
    <text evidence="3">The sequence shown here is derived from an EMBL/GenBank/DDBJ whole genome shotgun (WGS) entry which is preliminary data.</text>
</comment>
<sequence length="328" mass="36833">MSTLDNKTILVTGGAGSFGQKFTEIVLKEHNPKTIRIYDHDELAEVEMERRFQDPRVRFLIGEVRDRDRLHRAMHGVDLVVHAAALKHIPVCEYNPSEAVKTNIGGASNVIDVAIENNVERVMNISTDKAVQPVNLYGAAKMVAEKLFVQSNSYAGGRNMRLSCARYGNVLASSGSIIPLFLEQSKKGEITITDERMTRFWITLDQGVHFVLGCIERMMGGETFIPKIPSMKVVDLADVIAPGVKKRIIGIRPGEKLHEVLMVAEEARHAKEFDNYFTIEPEFNFWNKDNGREGKSLPPDFSYASNTNKEWITKEQMQGILNDLAQGK</sequence>
<name>A0A1G2R832_9BACT</name>
<dbReference type="InterPro" id="IPR020025">
    <property type="entry name" value="PseB"/>
</dbReference>
<dbReference type="Proteomes" id="UP000178529">
    <property type="component" value="Unassembled WGS sequence"/>
</dbReference>
<reference evidence="3 4" key="1">
    <citation type="journal article" date="2016" name="Nat. Commun.">
        <title>Thousands of microbial genomes shed light on interconnected biogeochemical processes in an aquifer system.</title>
        <authorList>
            <person name="Anantharaman K."/>
            <person name="Brown C.T."/>
            <person name="Hug L.A."/>
            <person name="Sharon I."/>
            <person name="Castelle C.J."/>
            <person name="Probst A.J."/>
            <person name="Thomas B.C."/>
            <person name="Singh A."/>
            <person name="Wilkins M.J."/>
            <person name="Karaoz U."/>
            <person name="Brodie E.L."/>
            <person name="Williams K.H."/>
            <person name="Hubbard S.S."/>
            <person name="Banfield J.F."/>
        </authorList>
    </citation>
    <scope>NUCLEOTIDE SEQUENCE [LARGE SCALE GENOMIC DNA]</scope>
</reference>
<dbReference type="Pfam" id="PF02719">
    <property type="entry name" value="Polysacc_synt_2"/>
    <property type="match status" value="1"/>
</dbReference>
<dbReference type="AlphaFoldDB" id="A0A1G2R832"/>
<evidence type="ECO:0000313" key="3">
    <source>
        <dbReference type="EMBL" id="OHA68529.1"/>
    </source>
</evidence>